<keyword evidence="1" id="KW-0489">Methyltransferase</keyword>
<dbReference type="InterPro" id="IPR006764">
    <property type="entry name" value="SAM_dep_MeTrfase_SAV2177_type"/>
</dbReference>
<reference evidence="1 2" key="1">
    <citation type="submission" date="2022-06" db="EMBL/GenBank/DDBJ databases">
        <title>Genomic Encyclopedia of Type Strains, Phase I: the one thousand microbial genomes (KMG-I) project.</title>
        <authorList>
            <person name="Kyrpides N."/>
        </authorList>
    </citation>
    <scope>NUCLEOTIDE SEQUENCE [LARGE SCALE GENOMIC DNA]</scope>
    <source>
        <strain evidence="1 2">DSM 43889</strain>
    </source>
</reference>
<evidence type="ECO:0000313" key="2">
    <source>
        <dbReference type="Proteomes" id="UP000791080"/>
    </source>
</evidence>
<dbReference type="Pfam" id="PF04672">
    <property type="entry name" value="Methyltransf_19"/>
    <property type="match status" value="1"/>
</dbReference>
<dbReference type="SUPFAM" id="SSF53335">
    <property type="entry name" value="S-adenosyl-L-methionine-dependent methyltransferases"/>
    <property type="match status" value="1"/>
</dbReference>
<dbReference type="Gene3D" id="3.40.50.150">
    <property type="entry name" value="Vaccinia Virus protein VP39"/>
    <property type="match status" value="1"/>
</dbReference>
<sequence length="265" mass="29122">MEQGPPGVDLSQPNPARMYDYALGGAHNFAIDRDAFDRLAEIDPDAPLVGRTNRAFLRRAVRYCLDQGVRQFLDLGSGIPTEGNVHEIAQTAAPDARVVYVDNEPVAVSHTRQILRDNDRADIVPADMRDVRGVLAAPETRRQLDLDQPVALMMVAVLHYVSDQDDPAAIIAAYRDRLPPGSVLVLSHTTSDQANPHLVAELRRLFGDSPNPVAHRTKAEVRALLDGTQLVEPGLVWTPLWRPDGRELLDDEPHRSGTYAAVAAL</sequence>
<comment type="caution">
    <text evidence="1">The sequence shown here is derived from an EMBL/GenBank/DDBJ whole genome shotgun (WGS) entry which is preliminary data.</text>
</comment>
<dbReference type="InterPro" id="IPR029063">
    <property type="entry name" value="SAM-dependent_MTases_sf"/>
</dbReference>
<name>A0ABT1JPL7_ACTCY</name>
<dbReference type="CDD" id="cd02440">
    <property type="entry name" value="AdoMet_MTases"/>
    <property type="match status" value="1"/>
</dbReference>
<dbReference type="GO" id="GO:0032259">
    <property type="term" value="P:methylation"/>
    <property type="evidence" value="ECO:0007669"/>
    <property type="project" value="UniProtKB-KW"/>
</dbReference>
<keyword evidence="1" id="KW-0808">Transferase</keyword>
<protein>
    <submittedName>
        <fullName evidence="1">S-adenosyl methyltransferase</fullName>
    </submittedName>
</protein>
<keyword evidence="2" id="KW-1185">Reference proteome</keyword>
<organism evidence="1 2">
    <name type="scientific">Actinoalloteichus caeruleus DSM 43889</name>
    <dbReference type="NCBI Taxonomy" id="1120930"/>
    <lineage>
        <taxon>Bacteria</taxon>
        <taxon>Bacillati</taxon>
        <taxon>Actinomycetota</taxon>
        <taxon>Actinomycetes</taxon>
        <taxon>Pseudonocardiales</taxon>
        <taxon>Pseudonocardiaceae</taxon>
        <taxon>Actinoalloteichus</taxon>
        <taxon>Actinoalloteichus cyanogriseus</taxon>
    </lineage>
</organism>
<dbReference type="GO" id="GO:0008168">
    <property type="term" value="F:methyltransferase activity"/>
    <property type="evidence" value="ECO:0007669"/>
    <property type="project" value="UniProtKB-KW"/>
</dbReference>
<dbReference type="PIRSF" id="PIRSF017393">
    <property type="entry name" value="MTase_SAV2177"/>
    <property type="match status" value="1"/>
</dbReference>
<accession>A0ABT1JPL7</accession>
<dbReference type="Proteomes" id="UP000791080">
    <property type="component" value="Unassembled WGS sequence"/>
</dbReference>
<evidence type="ECO:0000313" key="1">
    <source>
        <dbReference type="EMBL" id="MCP2334081.1"/>
    </source>
</evidence>
<proteinExistence type="predicted"/>
<gene>
    <name evidence="1" type="ORF">G443_004351</name>
</gene>
<dbReference type="EMBL" id="AUBJ02000001">
    <property type="protein sequence ID" value="MCP2334081.1"/>
    <property type="molecule type" value="Genomic_DNA"/>
</dbReference>